<evidence type="ECO:0000313" key="4">
    <source>
        <dbReference type="Proteomes" id="UP001302745"/>
    </source>
</evidence>
<organism evidence="3 4">
    <name type="scientific">Chaetomidium leptoderma</name>
    <dbReference type="NCBI Taxonomy" id="669021"/>
    <lineage>
        <taxon>Eukaryota</taxon>
        <taxon>Fungi</taxon>
        <taxon>Dikarya</taxon>
        <taxon>Ascomycota</taxon>
        <taxon>Pezizomycotina</taxon>
        <taxon>Sordariomycetes</taxon>
        <taxon>Sordariomycetidae</taxon>
        <taxon>Sordariales</taxon>
        <taxon>Chaetomiaceae</taxon>
        <taxon>Chaetomidium</taxon>
    </lineage>
</organism>
<protein>
    <recommendedName>
        <fullName evidence="2">Ubiquitin-like domain-containing protein</fullName>
    </recommendedName>
</protein>
<dbReference type="Proteomes" id="UP001302745">
    <property type="component" value="Unassembled WGS sequence"/>
</dbReference>
<feature type="compositionally biased region" description="Basic and acidic residues" evidence="1">
    <location>
        <begin position="104"/>
        <end position="115"/>
    </location>
</feature>
<dbReference type="PROSITE" id="PS50053">
    <property type="entry name" value="UBIQUITIN_2"/>
    <property type="match status" value="1"/>
</dbReference>
<feature type="compositionally biased region" description="Basic and acidic residues" evidence="1">
    <location>
        <begin position="31"/>
        <end position="71"/>
    </location>
</feature>
<evidence type="ECO:0000259" key="2">
    <source>
        <dbReference type="PROSITE" id="PS50053"/>
    </source>
</evidence>
<dbReference type="InterPro" id="IPR000626">
    <property type="entry name" value="Ubiquitin-like_dom"/>
</dbReference>
<gene>
    <name evidence="3" type="ORF">C8A00DRAFT_28985</name>
</gene>
<keyword evidence="4" id="KW-1185">Reference proteome</keyword>
<feature type="domain" description="Ubiquitin-like" evidence="2">
    <location>
        <begin position="401"/>
        <end position="479"/>
    </location>
</feature>
<evidence type="ECO:0000256" key="1">
    <source>
        <dbReference type="SAM" id="MobiDB-lite"/>
    </source>
</evidence>
<feature type="compositionally biased region" description="Low complexity" evidence="1">
    <location>
        <begin position="217"/>
        <end position="229"/>
    </location>
</feature>
<evidence type="ECO:0000313" key="3">
    <source>
        <dbReference type="EMBL" id="KAK4158087.1"/>
    </source>
</evidence>
<name>A0AAN6VUM9_9PEZI</name>
<dbReference type="EMBL" id="MU856842">
    <property type="protein sequence ID" value="KAK4158087.1"/>
    <property type="molecule type" value="Genomic_DNA"/>
</dbReference>
<feature type="compositionally biased region" description="Polar residues" evidence="1">
    <location>
        <begin position="180"/>
        <end position="196"/>
    </location>
</feature>
<dbReference type="AlphaFoldDB" id="A0AAN6VUM9"/>
<dbReference type="InterPro" id="IPR029071">
    <property type="entry name" value="Ubiquitin-like_domsf"/>
</dbReference>
<comment type="caution">
    <text evidence="3">The sequence shown here is derived from an EMBL/GenBank/DDBJ whole genome shotgun (WGS) entry which is preliminary data.</text>
</comment>
<feature type="region of interest" description="Disordered" evidence="1">
    <location>
        <begin position="369"/>
        <end position="398"/>
    </location>
</feature>
<dbReference type="InterPro" id="IPR022617">
    <property type="entry name" value="Rad60/SUMO-like_dom"/>
</dbReference>
<dbReference type="SUPFAM" id="SSF54236">
    <property type="entry name" value="Ubiquitin-like"/>
    <property type="match status" value="1"/>
</dbReference>
<feature type="region of interest" description="Disordered" evidence="1">
    <location>
        <begin position="1"/>
        <end position="229"/>
    </location>
</feature>
<reference evidence="3" key="2">
    <citation type="submission" date="2023-05" db="EMBL/GenBank/DDBJ databases">
        <authorList>
            <consortium name="Lawrence Berkeley National Laboratory"/>
            <person name="Steindorff A."/>
            <person name="Hensen N."/>
            <person name="Bonometti L."/>
            <person name="Westerberg I."/>
            <person name="Brannstrom I.O."/>
            <person name="Guillou S."/>
            <person name="Cros-Aarteil S."/>
            <person name="Calhoun S."/>
            <person name="Haridas S."/>
            <person name="Kuo A."/>
            <person name="Mondo S."/>
            <person name="Pangilinan J."/>
            <person name="Riley R."/>
            <person name="Labutti K."/>
            <person name="Andreopoulos B."/>
            <person name="Lipzen A."/>
            <person name="Chen C."/>
            <person name="Yanf M."/>
            <person name="Daum C."/>
            <person name="Ng V."/>
            <person name="Clum A."/>
            <person name="Ohm R."/>
            <person name="Martin F."/>
            <person name="Silar P."/>
            <person name="Natvig D."/>
            <person name="Lalanne C."/>
            <person name="Gautier V."/>
            <person name="Ament-Velasquez S.L."/>
            <person name="Kruys A."/>
            <person name="Hutchinson M.I."/>
            <person name="Powell A.J."/>
            <person name="Barry K."/>
            <person name="Miller A.N."/>
            <person name="Grigoriev I.V."/>
            <person name="Debuchy R."/>
            <person name="Gladieux P."/>
            <person name="Thoren M.H."/>
            <person name="Johannesson H."/>
        </authorList>
    </citation>
    <scope>NUCLEOTIDE SEQUENCE</scope>
    <source>
        <strain evidence="3">CBS 538.74</strain>
    </source>
</reference>
<proteinExistence type="predicted"/>
<feature type="compositionally biased region" description="Low complexity" evidence="1">
    <location>
        <begin position="118"/>
        <end position="138"/>
    </location>
</feature>
<sequence>MAPDEELLEPPKRKGLPFKRTVARKQQSSAEVRKPEDDNDLDLFRHSKEVFPEILREAEEAGQGKDQQQHDNKRRKLSSSSPDEPTYSRKRSTTLDGSDDDLIMDLKGKGKEVVRAIRPSTPAKPAAPRATPRTPASRQSASINPAGSPAFPVTILDSDDEDAIPAASPSRLGKNPHNPPTTRRSGLRGTASSSSPIEILDDVNPTNDAETPDLLDEATTTTTTNNNPATDDFSEWVAKARAIQAQESQQAVVQVIVSSQLPGAARPVLARRRLNQGVRLLLETWIANTQRDGVEIPDAVAASLFLTWKGNKIYSHSTLASLGVQVDARGAVRNNRGEGYRGAGIELEVWTEEAYAEYAESRGRERALRLGGGADGEDGASGAESEDEAPPPPVQQRKKGIRIVLKARDHEPLKLTTREDTSVETLIEAFRTQRNVGAEWEVAIWFDGERLDEDSLVTDVDIDPDDANQLEVHVKKVGG</sequence>
<feature type="compositionally biased region" description="Basic residues" evidence="1">
    <location>
        <begin position="13"/>
        <end position="23"/>
    </location>
</feature>
<accession>A0AAN6VUM9</accession>
<reference evidence="3" key="1">
    <citation type="journal article" date="2023" name="Mol. Phylogenet. Evol.">
        <title>Genome-scale phylogeny and comparative genomics of the fungal order Sordariales.</title>
        <authorList>
            <person name="Hensen N."/>
            <person name="Bonometti L."/>
            <person name="Westerberg I."/>
            <person name="Brannstrom I.O."/>
            <person name="Guillou S."/>
            <person name="Cros-Aarteil S."/>
            <person name="Calhoun S."/>
            <person name="Haridas S."/>
            <person name="Kuo A."/>
            <person name="Mondo S."/>
            <person name="Pangilinan J."/>
            <person name="Riley R."/>
            <person name="LaButti K."/>
            <person name="Andreopoulos B."/>
            <person name="Lipzen A."/>
            <person name="Chen C."/>
            <person name="Yan M."/>
            <person name="Daum C."/>
            <person name="Ng V."/>
            <person name="Clum A."/>
            <person name="Steindorff A."/>
            <person name="Ohm R.A."/>
            <person name="Martin F."/>
            <person name="Silar P."/>
            <person name="Natvig D.O."/>
            <person name="Lalanne C."/>
            <person name="Gautier V."/>
            <person name="Ament-Velasquez S.L."/>
            <person name="Kruys A."/>
            <person name="Hutchinson M.I."/>
            <person name="Powell A.J."/>
            <person name="Barry K."/>
            <person name="Miller A.N."/>
            <person name="Grigoriev I.V."/>
            <person name="Debuchy R."/>
            <person name="Gladieux P."/>
            <person name="Hiltunen Thoren M."/>
            <person name="Johannesson H."/>
        </authorList>
    </citation>
    <scope>NUCLEOTIDE SEQUENCE</scope>
    <source>
        <strain evidence="3">CBS 538.74</strain>
    </source>
</reference>
<dbReference type="Pfam" id="PF11976">
    <property type="entry name" value="Rad60-SLD"/>
    <property type="match status" value="1"/>
</dbReference>
<dbReference type="Gene3D" id="3.10.20.90">
    <property type="entry name" value="Phosphatidylinositol 3-kinase Catalytic Subunit, Chain A, domain 1"/>
    <property type="match status" value="1"/>
</dbReference>